<dbReference type="SUPFAM" id="SSF46785">
    <property type="entry name" value="Winged helix' DNA-binding domain"/>
    <property type="match status" value="1"/>
</dbReference>
<reference evidence="3" key="1">
    <citation type="submission" date="2018-09" db="EMBL/GenBank/DDBJ databases">
        <title>Nocardia yunnanensis sp. nov., an actinomycete isolated from a soil sample.</title>
        <authorList>
            <person name="Zhang J."/>
        </authorList>
    </citation>
    <scope>NUCLEOTIDE SEQUENCE [LARGE SCALE GENOMIC DNA]</scope>
    <source>
        <strain evidence="3">21-3</strain>
    </source>
</reference>
<accession>A0A5P6N7B8</accession>
<dbReference type="InterPro" id="IPR036390">
    <property type="entry name" value="WH_DNA-bd_sf"/>
</dbReference>
<dbReference type="Gene3D" id="1.10.10.10">
    <property type="entry name" value="Winged helix-like DNA-binding domain superfamily/Winged helix DNA-binding domain"/>
    <property type="match status" value="1"/>
</dbReference>
<dbReference type="Pfam" id="PF13463">
    <property type="entry name" value="HTH_27"/>
    <property type="match status" value="1"/>
</dbReference>
<evidence type="ECO:0000313" key="3">
    <source>
        <dbReference type="Proteomes" id="UP000325385"/>
    </source>
</evidence>
<feature type="domain" description="HTH marR-type" evidence="1">
    <location>
        <begin position="156"/>
        <end position="193"/>
    </location>
</feature>
<dbReference type="EMBL" id="CP032228">
    <property type="protein sequence ID" value="QFI61885.1"/>
    <property type="molecule type" value="Genomic_DNA"/>
</dbReference>
<evidence type="ECO:0000313" key="2">
    <source>
        <dbReference type="EMBL" id="QFI61885.1"/>
    </source>
</evidence>
<dbReference type="RefSeq" id="WP_151884677.1">
    <property type="nucleotide sequence ID" value="NZ_CP032228.1"/>
</dbReference>
<dbReference type="GeneID" id="69695713"/>
<proteinExistence type="predicted"/>
<dbReference type="GO" id="GO:0003700">
    <property type="term" value="F:DNA-binding transcription factor activity"/>
    <property type="evidence" value="ECO:0007669"/>
    <property type="project" value="InterPro"/>
</dbReference>
<dbReference type="InterPro" id="IPR036388">
    <property type="entry name" value="WH-like_DNA-bd_sf"/>
</dbReference>
<dbReference type="Proteomes" id="UP000325385">
    <property type="component" value="Chromosome"/>
</dbReference>
<sequence length="242" mass="26412">MTNATTSQRSKTVLGTMHLPVDGRASPDAGSRLVQSMRNVLEWLVAKGEKSPRLAAIDLLEAHLVDFEANSPITDDLRPWQHLASDLSLALEGSDKASSKRARALADRFRAIITMMSRNPVDELAIRPASRRVLDALVALGGRAPVERVRQASGHSATHLSNILKALRGHGLVSDESDENDRRRKILVLTAKGRALHDAANAGRRTREAGPTTFVSGIHVLRRPEQSAMKPSTVYDRQLSEA</sequence>
<dbReference type="AlphaFoldDB" id="A0A5P6N7B8"/>
<dbReference type="InterPro" id="IPR000835">
    <property type="entry name" value="HTH_MarR-typ"/>
</dbReference>
<gene>
    <name evidence="2" type="ORF">D0Y83_00255</name>
</gene>
<name>A0A5P6N7B8_9SPHN</name>
<organism evidence="2 3">
    <name type="scientific">Qipengyuania flava</name>
    <dbReference type="NCBI Taxonomy" id="192812"/>
    <lineage>
        <taxon>Bacteria</taxon>
        <taxon>Pseudomonadati</taxon>
        <taxon>Pseudomonadota</taxon>
        <taxon>Alphaproteobacteria</taxon>
        <taxon>Sphingomonadales</taxon>
        <taxon>Erythrobacteraceae</taxon>
        <taxon>Qipengyuania</taxon>
    </lineage>
</organism>
<evidence type="ECO:0000259" key="1">
    <source>
        <dbReference type="Pfam" id="PF13463"/>
    </source>
</evidence>
<protein>
    <recommendedName>
        <fullName evidence="1">HTH marR-type domain-containing protein</fullName>
    </recommendedName>
</protein>